<dbReference type="GO" id="GO:0030515">
    <property type="term" value="F:snoRNA binding"/>
    <property type="evidence" value="ECO:0007669"/>
    <property type="project" value="TreeGrafter"/>
</dbReference>
<feature type="domain" description="Nudix hydrolase" evidence="18">
    <location>
        <begin position="58"/>
        <end position="194"/>
    </location>
</feature>
<dbReference type="Pfam" id="PF22327">
    <property type="entry name" value="Nudt16-like"/>
    <property type="match status" value="1"/>
</dbReference>
<evidence type="ECO:0000256" key="13">
    <source>
        <dbReference type="ARBA" id="ARBA00042015"/>
    </source>
</evidence>
<comment type="subcellular location">
    <subcellularLocation>
        <location evidence="2">Nucleus</location>
        <location evidence="2">Nucleolus</location>
    </subcellularLocation>
    <subcellularLocation>
        <location evidence="3">Nucleus</location>
        <location evidence="3">Nucleoplasm</location>
    </subcellularLocation>
</comment>
<evidence type="ECO:0000256" key="16">
    <source>
        <dbReference type="ARBA" id="ARBA00047875"/>
    </source>
</evidence>
<dbReference type="InterPro" id="IPR020084">
    <property type="entry name" value="NUDIX_hydrolase_CS"/>
</dbReference>
<evidence type="ECO:0000256" key="3">
    <source>
        <dbReference type="ARBA" id="ARBA00004642"/>
    </source>
</evidence>
<dbReference type="EMBL" id="JAPXFL010000002">
    <property type="protein sequence ID" value="KAK9510897.1"/>
    <property type="molecule type" value="Genomic_DNA"/>
</dbReference>
<evidence type="ECO:0000256" key="5">
    <source>
        <dbReference type="ARBA" id="ARBA00022884"/>
    </source>
</evidence>
<dbReference type="AlphaFoldDB" id="A0AAW1DPM5"/>
<dbReference type="GO" id="GO:0005654">
    <property type="term" value="C:nucleoplasm"/>
    <property type="evidence" value="ECO:0007669"/>
    <property type="project" value="UniProtKB-SubCell"/>
</dbReference>
<evidence type="ECO:0000259" key="18">
    <source>
        <dbReference type="PROSITE" id="PS51462"/>
    </source>
</evidence>
<evidence type="ECO:0000256" key="14">
    <source>
        <dbReference type="ARBA" id="ARBA00043162"/>
    </source>
</evidence>
<evidence type="ECO:0000256" key="10">
    <source>
        <dbReference type="ARBA" id="ARBA00039871"/>
    </source>
</evidence>
<evidence type="ECO:0000256" key="7">
    <source>
        <dbReference type="ARBA" id="ARBA00023242"/>
    </source>
</evidence>
<accession>A0AAW1DPM5</accession>
<comment type="caution">
    <text evidence="19">The sequence shown here is derived from an EMBL/GenBank/DDBJ whole genome shotgun (WGS) entry which is preliminary data.</text>
</comment>
<comment type="catalytic activity">
    <reaction evidence="16">
        <text>IDP + H2O = IMP + phosphate + H(+)</text>
        <dbReference type="Rhea" id="RHEA:35207"/>
        <dbReference type="ChEBI" id="CHEBI:15377"/>
        <dbReference type="ChEBI" id="CHEBI:15378"/>
        <dbReference type="ChEBI" id="CHEBI:43474"/>
        <dbReference type="ChEBI" id="CHEBI:58053"/>
        <dbReference type="ChEBI" id="CHEBI:58280"/>
        <dbReference type="EC" id="3.6.1.64"/>
    </reaction>
    <physiologicalReaction direction="left-to-right" evidence="16">
        <dbReference type="Rhea" id="RHEA:35208"/>
    </physiologicalReaction>
</comment>
<dbReference type="GO" id="GO:0005730">
    <property type="term" value="C:nucleolus"/>
    <property type="evidence" value="ECO:0007669"/>
    <property type="project" value="UniProtKB-SubCell"/>
</dbReference>
<dbReference type="GO" id="GO:0140933">
    <property type="term" value="F:5'-(N(7)-methylguanosine 5'-triphospho)-[mRNA] hydrolase activity"/>
    <property type="evidence" value="ECO:0007669"/>
    <property type="project" value="UniProtKB-EC"/>
</dbReference>
<evidence type="ECO:0000256" key="15">
    <source>
        <dbReference type="ARBA" id="ARBA00047661"/>
    </source>
</evidence>
<dbReference type="EC" id="3.6.1.64" evidence="9"/>
<dbReference type="Proteomes" id="UP001461498">
    <property type="component" value="Unassembled WGS sequence"/>
</dbReference>
<evidence type="ECO:0000256" key="4">
    <source>
        <dbReference type="ARBA" id="ARBA00022801"/>
    </source>
</evidence>
<organism evidence="19 20">
    <name type="scientific">Rhynocoris fuscipes</name>
    <dbReference type="NCBI Taxonomy" id="488301"/>
    <lineage>
        <taxon>Eukaryota</taxon>
        <taxon>Metazoa</taxon>
        <taxon>Ecdysozoa</taxon>
        <taxon>Arthropoda</taxon>
        <taxon>Hexapoda</taxon>
        <taxon>Insecta</taxon>
        <taxon>Pterygota</taxon>
        <taxon>Neoptera</taxon>
        <taxon>Paraneoptera</taxon>
        <taxon>Hemiptera</taxon>
        <taxon>Heteroptera</taxon>
        <taxon>Panheteroptera</taxon>
        <taxon>Cimicomorpha</taxon>
        <taxon>Reduviidae</taxon>
        <taxon>Harpactorinae</taxon>
        <taxon>Harpactorini</taxon>
        <taxon>Rhynocoris</taxon>
    </lineage>
</organism>
<keyword evidence="7" id="KW-0539">Nucleus</keyword>
<dbReference type="SUPFAM" id="SSF55811">
    <property type="entry name" value="Nudix"/>
    <property type="match status" value="1"/>
</dbReference>
<dbReference type="InterPro" id="IPR015797">
    <property type="entry name" value="NUDIX_hydrolase-like_dom_sf"/>
</dbReference>
<dbReference type="GO" id="GO:1990174">
    <property type="term" value="F:phosphodiesterase decapping endonuclease activity"/>
    <property type="evidence" value="ECO:0007669"/>
    <property type="project" value="TreeGrafter"/>
</dbReference>
<comment type="catalytic activity">
    <reaction evidence="17">
        <text>dIDP + H2O = dIMP + phosphate + H(+)</text>
        <dbReference type="Rhea" id="RHEA:35211"/>
        <dbReference type="ChEBI" id="CHEBI:15377"/>
        <dbReference type="ChEBI" id="CHEBI:15378"/>
        <dbReference type="ChEBI" id="CHEBI:43474"/>
        <dbReference type="ChEBI" id="CHEBI:61194"/>
        <dbReference type="ChEBI" id="CHEBI:62286"/>
        <dbReference type="EC" id="3.6.1.64"/>
    </reaction>
    <physiologicalReaction direction="left-to-right" evidence="17">
        <dbReference type="Rhea" id="RHEA:35212"/>
    </physiologicalReaction>
</comment>
<reference evidence="19 20" key="1">
    <citation type="submission" date="2022-12" db="EMBL/GenBank/DDBJ databases">
        <title>Chromosome-level genome assembly of true bugs.</title>
        <authorList>
            <person name="Ma L."/>
            <person name="Li H."/>
        </authorList>
    </citation>
    <scope>NUCLEOTIDE SEQUENCE [LARGE SCALE GENOMIC DNA]</scope>
    <source>
        <strain evidence="19">Lab_2022b</strain>
    </source>
</reference>
<keyword evidence="20" id="KW-1185">Reference proteome</keyword>
<dbReference type="Gene3D" id="3.90.79.10">
    <property type="entry name" value="Nucleoside Triphosphate Pyrophosphohydrolase"/>
    <property type="match status" value="1"/>
</dbReference>
<evidence type="ECO:0000256" key="2">
    <source>
        <dbReference type="ARBA" id="ARBA00004604"/>
    </source>
</evidence>
<evidence type="ECO:0000256" key="17">
    <source>
        <dbReference type="ARBA" id="ARBA00048945"/>
    </source>
</evidence>
<dbReference type="GO" id="GO:0009117">
    <property type="term" value="P:nucleotide metabolic process"/>
    <property type="evidence" value="ECO:0007669"/>
    <property type="project" value="UniProtKB-KW"/>
</dbReference>
<evidence type="ECO:0000256" key="8">
    <source>
        <dbReference type="ARBA" id="ARBA00038173"/>
    </source>
</evidence>
<evidence type="ECO:0000256" key="6">
    <source>
        <dbReference type="ARBA" id="ARBA00023080"/>
    </source>
</evidence>
<comment type="similarity">
    <text evidence="8">Belongs to the Nudix hydrolase family. NUDT16 subfamily.</text>
</comment>
<keyword evidence="4" id="KW-0378">Hydrolase</keyword>
<gene>
    <name evidence="19" type="ORF">O3M35_005577</name>
</gene>
<dbReference type="PANTHER" id="PTHR31699:SF1">
    <property type="entry name" value="U8 SNORNA-DECAPPING ENZYME"/>
    <property type="match status" value="1"/>
</dbReference>
<keyword evidence="6" id="KW-0546">Nucleotide metabolism</keyword>
<dbReference type="PROSITE" id="PS00893">
    <property type="entry name" value="NUDIX_BOX"/>
    <property type="match status" value="1"/>
</dbReference>
<evidence type="ECO:0000256" key="1">
    <source>
        <dbReference type="ARBA" id="ARBA00001941"/>
    </source>
</evidence>
<dbReference type="GO" id="GO:0006402">
    <property type="term" value="P:mRNA catabolic process"/>
    <property type="evidence" value="ECO:0007669"/>
    <property type="project" value="TreeGrafter"/>
</dbReference>
<comment type="catalytic activity">
    <reaction evidence="15">
        <text>a 5'-end (N(7)-methyl 5'-triphosphoguanosine)-ribonucleoside in mRNA + H2O = N(7)-methyl-GDP + a 5'-end phospho-ribonucleoside in mRNA + 2 H(+)</text>
        <dbReference type="Rhea" id="RHEA:67484"/>
        <dbReference type="Rhea" id="RHEA-COMP:15692"/>
        <dbReference type="Rhea" id="RHEA-COMP:17167"/>
        <dbReference type="ChEBI" id="CHEBI:15377"/>
        <dbReference type="ChEBI" id="CHEBI:15378"/>
        <dbReference type="ChEBI" id="CHEBI:63714"/>
        <dbReference type="ChEBI" id="CHEBI:138282"/>
        <dbReference type="ChEBI" id="CHEBI:156461"/>
        <dbReference type="EC" id="3.6.1.62"/>
    </reaction>
    <physiologicalReaction direction="left-to-right" evidence="15">
        <dbReference type="Rhea" id="RHEA:67485"/>
    </physiologicalReaction>
</comment>
<keyword evidence="5" id="KW-0694">RNA-binding</keyword>
<comment type="cofactor">
    <cofactor evidence="1">
        <name>Co(2+)</name>
        <dbReference type="ChEBI" id="CHEBI:48828"/>
    </cofactor>
</comment>
<dbReference type="PROSITE" id="PS51462">
    <property type="entry name" value="NUDIX"/>
    <property type="match status" value="1"/>
</dbReference>
<dbReference type="InterPro" id="IPR054754">
    <property type="entry name" value="NudT16"/>
</dbReference>
<protein>
    <recommendedName>
        <fullName evidence="10">U8 snoRNA-decapping enzyme</fullName>
        <ecNumber evidence="9">3.6.1.64</ecNumber>
    </recommendedName>
    <alternativeName>
        <fullName evidence="13">IDP phosphatase</fullName>
    </alternativeName>
    <alternativeName>
        <fullName evidence="11">Inosine diphosphate phosphatase</fullName>
    </alternativeName>
    <alternativeName>
        <fullName evidence="12">Nucleoside diphosphate-linked moiety X motif 16</fullName>
    </alternativeName>
    <alternativeName>
        <fullName evidence="14">m7GpppN-mRNA hydrolase</fullName>
    </alternativeName>
</protein>
<dbReference type="GO" id="GO:1990003">
    <property type="term" value="F:IDP phosphatase activity"/>
    <property type="evidence" value="ECO:0007669"/>
    <property type="project" value="UniProtKB-EC"/>
</dbReference>
<evidence type="ECO:0000256" key="12">
    <source>
        <dbReference type="ARBA" id="ARBA00041656"/>
    </source>
</evidence>
<evidence type="ECO:0000313" key="19">
    <source>
        <dbReference type="EMBL" id="KAK9510897.1"/>
    </source>
</evidence>
<name>A0AAW1DPM5_9HEMI</name>
<dbReference type="InterPro" id="IPR000086">
    <property type="entry name" value="NUDIX_hydrolase_dom"/>
</dbReference>
<dbReference type="GO" id="GO:0016077">
    <property type="term" value="P:sno(s)RNA catabolic process"/>
    <property type="evidence" value="ECO:0007669"/>
    <property type="project" value="TreeGrafter"/>
</dbReference>
<evidence type="ECO:0000313" key="20">
    <source>
        <dbReference type="Proteomes" id="UP001461498"/>
    </source>
</evidence>
<proteinExistence type="inferred from homology"/>
<dbReference type="PANTHER" id="PTHR31699">
    <property type="entry name" value="NUDIX T16 FAMILY MEMBER"/>
    <property type="match status" value="1"/>
</dbReference>
<evidence type="ECO:0000256" key="9">
    <source>
        <dbReference type="ARBA" id="ARBA00038899"/>
    </source>
</evidence>
<sequence>MGLLITFRMLNSKHVEQKQEMSEDKFDFADNDNDFELITNSMIADEKYKSCINVCHGMIYSKTNTIVLNTFNARAFILMQLRFDGYFGFPGGVVDPGEDVTTALNRELSEEVGLTSVKFEEKDKVFMHYNHRKSLVLHFYAKEVSNETFEEIELGALKASDYGNEVLGILRVPLYTMNDGFRGFPAFLKNKFIGNSRNQLLECLKKLNLMSLEEIDKALSGKPLYLQ</sequence>
<evidence type="ECO:0000256" key="11">
    <source>
        <dbReference type="ARBA" id="ARBA00041450"/>
    </source>
</evidence>